<dbReference type="GO" id="GO:0004497">
    <property type="term" value="F:monooxygenase activity"/>
    <property type="evidence" value="ECO:0007669"/>
    <property type="project" value="UniProtKB-KW"/>
</dbReference>
<accession>A0A5K1K733</accession>
<proteinExistence type="predicted"/>
<evidence type="ECO:0000256" key="1">
    <source>
        <dbReference type="SAM" id="Phobius"/>
    </source>
</evidence>
<keyword evidence="1" id="KW-0812">Transmembrane</keyword>
<keyword evidence="2" id="KW-0560">Oxidoreductase</keyword>
<organism evidence="2">
    <name type="scientific">Ganoderma boninense</name>
    <dbReference type="NCBI Taxonomy" id="34458"/>
    <lineage>
        <taxon>Eukaryota</taxon>
        <taxon>Fungi</taxon>
        <taxon>Dikarya</taxon>
        <taxon>Basidiomycota</taxon>
        <taxon>Agaricomycotina</taxon>
        <taxon>Agaricomycetes</taxon>
        <taxon>Polyporales</taxon>
        <taxon>Polyporaceae</taxon>
        <taxon>Ganoderma</taxon>
    </lineage>
</organism>
<dbReference type="AlphaFoldDB" id="A0A5K1K733"/>
<keyword evidence="1" id="KW-0472">Membrane</keyword>
<keyword evidence="1" id="KW-1133">Transmembrane helix</keyword>
<keyword evidence="2" id="KW-0503">Monooxygenase</keyword>
<protein>
    <submittedName>
        <fullName evidence="2">Cytochrome P450 monooxygenase CYP52X1</fullName>
    </submittedName>
</protein>
<name>A0A5K1K733_9APHY</name>
<feature type="transmembrane region" description="Helical" evidence="1">
    <location>
        <begin position="12"/>
        <end position="33"/>
    </location>
</feature>
<gene>
    <name evidence="2" type="primary">E2EAF6</name>
</gene>
<sequence length="101" mass="10088">MLLATKTPGAQYSGTVVVAMGLLPSVACHLAWIGGSIGGETKRAVALVVGCGNLGGASAGGLRSRDGVFSSAAASSVYRIIADFSAAFAELGDGSPLYRWP</sequence>
<dbReference type="EMBL" id="LR729775">
    <property type="protein sequence ID" value="VWP01915.1"/>
    <property type="molecule type" value="Genomic_DNA"/>
</dbReference>
<evidence type="ECO:0000313" key="2">
    <source>
        <dbReference type="EMBL" id="VWP01915.1"/>
    </source>
</evidence>
<reference evidence="2" key="1">
    <citation type="submission" date="2019-10" db="EMBL/GenBank/DDBJ databases">
        <authorList>
            <person name="Nor Muhammad N."/>
        </authorList>
    </citation>
    <scope>NUCLEOTIDE SEQUENCE</scope>
</reference>